<dbReference type="Proteomes" id="UP001529510">
    <property type="component" value="Unassembled WGS sequence"/>
</dbReference>
<gene>
    <name evidence="1" type="ORF">M9458_026177</name>
</gene>
<protein>
    <recommendedName>
        <fullName evidence="3">Cyclase family protein</fullName>
    </recommendedName>
</protein>
<evidence type="ECO:0000313" key="1">
    <source>
        <dbReference type="EMBL" id="KAL0177283.1"/>
    </source>
</evidence>
<feature type="non-terminal residue" evidence="1">
    <location>
        <position position="55"/>
    </location>
</feature>
<feature type="non-terminal residue" evidence="1">
    <location>
        <position position="1"/>
    </location>
</feature>
<evidence type="ECO:0008006" key="3">
    <source>
        <dbReference type="Google" id="ProtNLM"/>
    </source>
</evidence>
<dbReference type="EMBL" id="JAMKFB020000013">
    <property type="protein sequence ID" value="KAL0177283.1"/>
    <property type="molecule type" value="Genomic_DNA"/>
</dbReference>
<name>A0ABD0PTB4_CIRMR</name>
<proteinExistence type="predicted"/>
<comment type="caution">
    <text evidence="1">The sequence shown here is derived from an EMBL/GenBank/DDBJ whole genome shotgun (WGS) entry which is preliminary data.</text>
</comment>
<evidence type="ECO:0000313" key="2">
    <source>
        <dbReference type="Proteomes" id="UP001529510"/>
    </source>
</evidence>
<organism evidence="1 2">
    <name type="scientific">Cirrhinus mrigala</name>
    <name type="common">Mrigala</name>
    <dbReference type="NCBI Taxonomy" id="683832"/>
    <lineage>
        <taxon>Eukaryota</taxon>
        <taxon>Metazoa</taxon>
        <taxon>Chordata</taxon>
        <taxon>Craniata</taxon>
        <taxon>Vertebrata</taxon>
        <taxon>Euteleostomi</taxon>
        <taxon>Actinopterygii</taxon>
        <taxon>Neopterygii</taxon>
        <taxon>Teleostei</taxon>
        <taxon>Ostariophysi</taxon>
        <taxon>Cypriniformes</taxon>
        <taxon>Cyprinidae</taxon>
        <taxon>Labeoninae</taxon>
        <taxon>Labeonini</taxon>
        <taxon>Cirrhinus</taxon>
    </lineage>
</organism>
<sequence>KLAQGENAVVLQVEIATLLEKGGIEPIPSAKMKGFVSPCFIVPRKGGGLTPILDP</sequence>
<dbReference type="AlphaFoldDB" id="A0ABD0PTB4"/>
<accession>A0ABD0PTB4</accession>
<keyword evidence="2" id="KW-1185">Reference proteome</keyword>
<reference evidence="1 2" key="1">
    <citation type="submission" date="2024-05" db="EMBL/GenBank/DDBJ databases">
        <title>Genome sequencing and assembly of Indian major carp, Cirrhinus mrigala (Hamilton, 1822).</title>
        <authorList>
            <person name="Mohindra V."/>
            <person name="Chowdhury L.M."/>
            <person name="Lal K."/>
            <person name="Jena J.K."/>
        </authorList>
    </citation>
    <scope>NUCLEOTIDE SEQUENCE [LARGE SCALE GENOMIC DNA]</scope>
    <source>
        <strain evidence="1">CM1030</strain>
        <tissue evidence="1">Blood</tissue>
    </source>
</reference>